<feature type="compositionally biased region" description="Low complexity" evidence="3">
    <location>
        <begin position="45"/>
        <end position="56"/>
    </location>
</feature>
<gene>
    <name evidence="5" type="ORF">TorRG33x02_344730</name>
</gene>
<dbReference type="InterPro" id="IPR000504">
    <property type="entry name" value="RRM_dom"/>
</dbReference>
<dbReference type="PROSITE" id="PS50102">
    <property type="entry name" value="RRM"/>
    <property type="match status" value="1"/>
</dbReference>
<evidence type="ECO:0000259" key="4">
    <source>
        <dbReference type="PROSITE" id="PS50102"/>
    </source>
</evidence>
<dbReference type="InterPro" id="IPR050502">
    <property type="entry name" value="Euk_RNA-bind_prot"/>
</dbReference>
<feature type="compositionally biased region" description="Acidic residues" evidence="3">
    <location>
        <begin position="134"/>
        <end position="152"/>
    </location>
</feature>
<dbReference type="EMBL" id="JXTC01000748">
    <property type="protein sequence ID" value="PON38545.1"/>
    <property type="molecule type" value="Genomic_DNA"/>
</dbReference>
<evidence type="ECO:0000256" key="1">
    <source>
        <dbReference type="ARBA" id="ARBA00022884"/>
    </source>
</evidence>
<dbReference type="PANTHER" id="PTHR48025">
    <property type="entry name" value="OS02G0815200 PROTEIN"/>
    <property type="match status" value="1"/>
</dbReference>
<dbReference type="SMART" id="SM00360">
    <property type="entry name" value="RRM"/>
    <property type="match status" value="1"/>
</dbReference>
<dbReference type="STRING" id="63057.A0A2P5APQ2"/>
<evidence type="ECO:0000256" key="3">
    <source>
        <dbReference type="SAM" id="MobiDB-lite"/>
    </source>
</evidence>
<protein>
    <submittedName>
        <fullName evidence="5">Splicing factor-like protein</fullName>
    </submittedName>
</protein>
<feature type="domain" description="RRM" evidence="4">
    <location>
        <begin position="163"/>
        <end position="244"/>
    </location>
</feature>
<feature type="compositionally biased region" description="Polar residues" evidence="3">
    <location>
        <begin position="88"/>
        <end position="103"/>
    </location>
</feature>
<organism evidence="5 6">
    <name type="scientific">Trema orientale</name>
    <name type="common">Charcoal tree</name>
    <name type="synonym">Celtis orientalis</name>
    <dbReference type="NCBI Taxonomy" id="63057"/>
    <lineage>
        <taxon>Eukaryota</taxon>
        <taxon>Viridiplantae</taxon>
        <taxon>Streptophyta</taxon>
        <taxon>Embryophyta</taxon>
        <taxon>Tracheophyta</taxon>
        <taxon>Spermatophyta</taxon>
        <taxon>Magnoliopsida</taxon>
        <taxon>eudicotyledons</taxon>
        <taxon>Gunneridae</taxon>
        <taxon>Pentapetalae</taxon>
        <taxon>rosids</taxon>
        <taxon>fabids</taxon>
        <taxon>Rosales</taxon>
        <taxon>Cannabaceae</taxon>
        <taxon>Trema</taxon>
    </lineage>
</organism>
<dbReference type="AlphaFoldDB" id="A0A2P5APQ2"/>
<feature type="region of interest" description="Disordered" evidence="3">
    <location>
        <begin position="30"/>
        <end position="159"/>
    </location>
</feature>
<evidence type="ECO:0000313" key="6">
    <source>
        <dbReference type="Proteomes" id="UP000237000"/>
    </source>
</evidence>
<accession>A0A2P5APQ2</accession>
<sequence length="295" mass="32656">MDVSLSTPHYSNNAISFSAAKHHSTAAKPTNFLPLSLKSPPPPASSDNSTNSSPLSGQLRRPKTLKTTPPSAKSAPKKIPSNPLKTLVSPNRVPTSNSENSHSVTKKLWLTSKLSPPPPPPPPPPMPAPSPPEAVDESEEEEDEENGGEENSDSPRVEFRQEGKIFVGNLPSWIKKNDVSEFFRQFGPIKNVILIKAHENTERNAGFGFVLYAGTTAAKSAMKAVEFDGVEFHGRVLTVKLDDGRRLKGKMEERARWVHGYDGVEYRSKWHEEREGSRMEFKKVVETEPENWKAV</sequence>
<keyword evidence="6" id="KW-1185">Reference proteome</keyword>
<keyword evidence="1 2" id="KW-0694">RNA-binding</keyword>
<dbReference type="CDD" id="cd00590">
    <property type="entry name" value="RRM_SF"/>
    <property type="match status" value="1"/>
</dbReference>
<feature type="non-terminal residue" evidence="5">
    <location>
        <position position="295"/>
    </location>
</feature>
<feature type="compositionally biased region" description="Pro residues" evidence="3">
    <location>
        <begin position="115"/>
        <end position="132"/>
    </location>
</feature>
<dbReference type="GO" id="GO:0003729">
    <property type="term" value="F:mRNA binding"/>
    <property type="evidence" value="ECO:0007669"/>
    <property type="project" value="TreeGrafter"/>
</dbReference>
<comment type="caution">
    <text evidence="5">The sequence shown here is derived from an EMBL/GenBank/DDBJ whole genome shotgun (WGS) entry which is preliminary data.</text>
</comment>
<dbReference type="Gene3D" id="3.30.70.330">
    <property type="match status" value="1"/>
</dbReference>
<dbReference type="InterPro" id="IPR035979">
    <property type="entry name" value="RBD_domain_sf"/>
</dbReference>
<dbReference type="InterPro" id="IPR012677">
    <property type="entry name" value="Nucleotide-bd_a/b_plait_sf"/>
</dbReference>
<dbReference type="Proteomes" id="UP000237000">
    <property type="component" value="Unassembled WGS sequence"/>
</dbReference>
<dbReference type="OrthoDB" id="185373at2759"/>
<feature type="compositionally biased region" description="Low complexity" evidence="3">
    <location>
        <begin position="66"/>
        <end position="81"/>
    </location>
</feature>
<dbReference type="InParanoid" id="A0A2P5APQ2"/>
<reference evidence="6" key="1">
    <citation type="submission" date="2016-06" db="EMBL/GenBank/DDBJ databases">
        <title>Parallel loss of symbiosis genes in relatives of nitrogen-fixing non-legume Parasponia.</title>
        <authorList>
            <person name="Van Velzen R."/>
            <person name="Holmer R."/>
            <person name="Bu F."/>
            <person name="Rutten L."/>
            <person name="Van Zeijl A."/>
            <person name="Liu W."/>
            <person name="Santuari L."/>
            <person name="Cao Q."/>
            <person name="Sharma T."/>
            <person name="Shen D."/>
            <person name="Roswanjaya Y."/>
            <person name="Wardhani T."/>
            <person name="Kalhor M.S."/>
            <person name="Jansen J."/>
            <person name="Van den Hoogen J."/>
            <person name="Gungor B."/>
            <person name="Hartog M."/>
            <person name="Hontelez J."/>
            <person name="Verver J."/>
            <person name="Yang W.-C."/>
            <person name="Schijlen E."/>
            <person name="Repin R."/>
            <person name="Schilthuizen M."/>
            <person name="Schranz E."/>
            <person name="Heidstra R."/>
            <person name="Miyata K."/>
            <person name="Fedorova E."/>
            <person name="Kohlen W."/>
            <person name="Bisseling T."/>
            <person name="Smit S."/>
            <person name="Geurts R."/>
        </authorList>
    </citation>
    <scope>NUCLEOTIDE SEQUENCE [LARGE SCALE GENOMIC DNA]</scope>
    <source>
        <strain evidence="6">cv. RG33-2</strain>
    </source>
</reference>
<name>A0A2P5APQ2_TREOI</name>
<proteinExistence type="predicted"/>
<dbReference type="Pfam" id="PF00076">
    <property type="entry name" value="RRM_1"/>
    <property type="match status" value="1"/>
</dbReference>
<dbReference type="PANTHER" id="PTHR48025:SF1">
    <property type="entry name" value="RRM DOMAIN-CONTAINING PROTEIN"/>
    <property type="match status" value="1"/>
</dbReference>
<evidence type="ECO:0000256" key="2">
    <source>
        <dbReference type="PROSITE-ProRule" id="PRU00176"/>
    </source>
</evidence>
<evidence type="ECO:0000313" key="5">
    <source>
        <dbReference type="EMBL" id="PON38545.1"/>
    </source>
</evidence>
<dbReference type="SUPFAM" id="SSF54928">
    <property type="entry name" value="RNA-binding domain, RBD"/>
    <property type="match status" value="1"/>
</dbReference>